<sequence length="85" mass="9143">MAATSALDGGSHEIPQKPTWTLAVRSFHCASSLAERGFQDLLEFSIELSTSGGGLLEIDHPPWMQADEETAGSCVDGKNWEGRLP</sequence>
<reference evidence="1 2" key="1">
    <citation type="submission" date="2015-08" db="EMBL/GenBank/DDBJ databases">
        <title>Emmonsia species relationships and genome sequence.</title>
        <authorList>
            <person name="Cuomo C.A."/>
            <person name="Schwartz I.S."/>
            <person name="Kenyon C."/>
            <person name="De Hoog G.S."/>
            <person name="Govender N.P."/>
            <person name="Botha A."/>
            <person name="Moreno L."/>
            <person name="De Vries M."/>
            <person name="Munoz J.F."/>
            <person name="Stielow J.B."/>
        </authorList>
    </citation>
    <scope>NUCLEOTIDE SEQUENCE [LARGE SCALE GENOMIC DNA]</scope>
    <source>
        <strain evidence="1 2">EI222</strain>
    </source>
</reference>
<evidence type="ECO:0000313" key="1">
    <source>
        <dbReference type="EMBL" id="OJD27362.1"/>
    </source>
</evidence>
<dbReference type="Proteomes" id="UP000242791">
    <property type="component" value="Unassembled WGS sequence"/>
</dbReference>
<name>A0A1J9QGZ4_9EURO</name>
<proteinExistence type="predicted"/>
<dbReference type="VEuPathDB" id="FungiDB:ACJ73_01246"/>
<accession>A0A1J9QGZ4</accession>
<dbReference type="EMBL" id="LGTZ01000108">
    <property type="protein sequence ID" value="OJD27362.1"/>
    <property type="molecule type" value="Genomic_DNA"/>
</dbReference>
<dbReference type="AlphaFoldDB" id="A0A1J9QGZ4"/>
<protein>
    <submittedName>
        <fullName evidence="1">Uncharacterized protein</fullName>
    </submittedName>
</protein>
<evidence type="ECO:0000313" key="2">
    <source>
        <dbReference type="Proteomes" id="UP000242791"/>
    </source>
</evidence>
<keyword evidence="2" id="KW-1185">Reference proteome</keyword>
<comment type="caution">
    <text evidence="1">The sequence shown here is derived from an EMBL/GenBank/DDBJ whole genome shotgun (WGS) entry which is preliminary data.</text>
</comment>
<organism evidence="1 2">
    <name type="scientific">Blastomyces percursus</name>
    <dbReference type="NCBI Taxonomy" id="1658174"/>
    <lineage>
        <taxon>Eukaryota</taxon>
        <taxon>Fungi</taxon>
        <taxon>Dikarya</taxon>
        <taxon>Ascomycota</taxon>
        <taxon>Pezizomycotina</taxon>
        <taxon>Eurotiomycetes</taxon>
        <taxon>Eurotiomycetidae</taxon>
        <taxon>Onygenales</taxon>
        <taxon>Ajellomycetaceae</taxon>
        <taxon>Blastomyces</taxon>
    </lineage>
</organism>
<gene>
    <name evidence="1" type="ORF">ACJ73_01246</name>
</gene>